<dbReference type="InterPro" id="IPR027417">
    <property type="entry name" value="P-loop_NTPase"/>
</dbReference>
<dbReference type="HOGENOM" id="CLU_566027_0_0_6"/>
<evidence type="ECO:0000256" key="2">
    <source>
        <dbReference type="SAM" id="MobiDB-lite"/>
    </source>
</evidence>
<keyword evidence="1" id="KW-0067">ATP-binding</keyword>
<reference evidence="5" key="1">
    <citation type="journal article" date="2006" name="Appl. Environ. Microbiol.">
        <title>Complete genome sequence of the marine, chemolithoautotrophic, ammonia-oxidizing bacterium Nitrosococcus oceani ATCC 19707.</title>
        <authorList>
            <person name="Klotz M.G."/>
            <person name="Arp D.J."/>
            <person name="Chain P.S.G."/>
            <person name="El-Sheikh A.F."/>
            <person name="Hauser L.J."/>
            <person name="Hommes N.G."/>
            <person name="Larimer F.W."/>
            <person name="Malfatti S.A."/>
            <person name="Norton J.M."/>
            <person name="Poret-Peterson A.T."/>
            <person name="Vergez L.M."/>
            <person name="Ward B.B."/>
        </authorList>
    </citation>
    <scope>NUCLEOTIDE SEQUENCE [LARGE SCALE GENOMIC DNA]</scope>
    <source>
        <strain evidence="5">ATCC 19707 / BCRC 17464 / NCIMB 11848 / C-107</strain>
    </source>
</reference>
<dbReference type="InterPro" id="IPR050168">
    <property type="entry name" value="AAA_ATPase_domain"/>
</dbReference>
<dbReference type="PANTHER" id="PTHR23077">
    <property type="entry name" value="AAA-FAMILY ATPASE"/>
    <property type="match status" value="1"/>
</dbReference>
<dbReference type="RefSeq" id="WP_011330432.1">
    <property type="nucleotide sequence ID" value="NC_007484.1"/>
</dbReference>
<dbReference type="AlphaFoldDB" id="Q3JDA9"/>
<organism evidence="4 5">
    <name type="scientific">Nitrosococcus oceani (strain ATCC 19707 / BCRC 17464 / JCM 30415 / NCIMB 11848 / C-107)</name>
    <dbReference type="NCBI Taxonomy" id="323261"/>
    <lineage>
        <taxon>Bacteria</taxon>
        <taxon>Pseudomonadati</taxon>
        <taxon>Pseudomonadota</taxon>
        <taxon>Gammaproteobacteria</taxon>
        <taxon>Chromatiales</taxon>
        <taxon>Chromatiaceae</taxon>
        <taxon>Nitrosococcus</taxon>
    </lineage>
</organism>
<evidence type="ECO:0000313" key="5">
    <source>
        <dbReference type="Proteomes" id="UP000006838"/>
    </source>
</evidence>
<dbReference type="STRING" id="323261.Noc_0668"/>
<evidence type="ECO:0000259" key="3">
    <source>
        <dbReference type="SMART" id="SM00382"/>
    </source>
</evidence>
<keyword evidence="5" id="KW-1185">Reference proteome</keyword>
<evidence type="ECO:0000256" key="1">
    <source>
        <dbReference type="RuleBase" id="RU003651"/>
    </source>
</evidence>
<keyword evidence="4" id="KW-0378">Hydrolase</keyword>
<dbReference type="Pfam" id="PF00004">
    <property type="entry name" value="AAA"/>
    <property type="match status" value="1"/>
</dbReference>
<dbReference type="InterPro" id="IPR003959">
    <property type="entry name" value="ATPase_AAA_core"/>
</dbReference>
<feature type="compositionally biased region" description="Basic and acidic residues" evidence="2">
    <location>
        <begin position="195"/>
        <end position="221"/>
    </location>
</feature>
<dbReference type="EMBL" id="CP000127">
    <property type="protein sequence ID" value="ABA57187.1"/>
    <property type="molecule type" value="Genomic_DNA"/>
</dbReference>
<dbReference type="Proteomes" id="UP000006838">
    <property type="component" value="Chromosome"/>
</dbReference>
<protein>
    <submittedName>
        <fullName evidence="4">AAA ATPase</fullName>
        <ecNumber evidence="4">3.6.4.6</ecNumber>
    </submittedName>
</protein>
<feature type="domain" description="AAA+ ATPase" evidence="3">
    <location>
        <begin position="259"/>
        <end position="394"/>
    </location>
</feature>
<gene>
    <name evidence="4" type="ordered locus">Noc_0668</name>
</gene>
<sequence>MPLDAWLPVGYKLPDGAKVRVAVSEGVNWQICETHGGGRALVVQHELASRWIDAGLITEGPIRFFDFGNQQYGAIACGADQVLCPIVEGNSPDTKAEALSFALALKATRDIDSDSPLQDALYVEKISRLLPTYSITARTDDDVVLGYWLTGGATVSAKSFRRLRQTMSWLSASHLQEVVQAGGFEVAEVIPADRSRSLPSRPDNKQAERTDRKEEPRDQQHASKAFELAGRPDLAAFFNEHIVDIIQNRDRYKALGIEFPSAIVLHGPPGCGKTFAVERLIDFLGWPSFQIDASSVASPYIHETSKKVAEVFDKAMENAPSVLVIDEMEAFLADRETGSGHHRVEEVAEFLRRIPEAAKNDVLIVAMTNRVDMIDPAILRRGRFDHVVNVDFASEVEVLSLLEKLLSTLPKEDDVDPTPFAQELAGRPLSDVAFVVREGARLAARAGKDRLDQDSLLTAMHAAPAREREGAKRHPIGFIR</sequence>
<dbReference type="GO" id="GO:0016887">
    <property type="term" value="F:ATP hydrolysis activity"/>
    <property type="evidence" value="ECO:0007669"/>
    <property type="project" value="InterPro"/>
</dbReference>
<dbReference type="PROSITE" id="PS00674">
    <property type="entry name" value="AAA"/>
    <property type="match status" value="1"/>
</dbReference>
<dbReference type="SMART" id="SM00382">
    <property type="entry name" value="AAA"/>
    <property type="match status" value="1"/>
</dbReference>
<dbReference type="CDD" id="cd19481">
    <property type="entry name" value="RecA-like_protease"/>
    <property type="match status" value="1"/>
</dbReference>
<feature type="region of interest" description="Disordered" evidence="2">
    <location>
        <begin position="195"/>
        <end position="222"/>
    </location>
</feature>
<dbReference type="InterPro" id="IPR003960">
    <property type="entry name" value="ATPase_AAA_CS"/>
</dbReference>
<dbReference type="InterPro" id="IPR003593">
    <property type="entry name" value="AAA+_ATPase"/>
</dbReference>
<dbReference type="eggNOG" id="COG0464">
    <property type="taxonomic scope" value="Bacteria"/>
</dbReference>
<dbReference type="Gene3D" id="3.40.50.300">
    <property type="entry name" value="P-loop containing nucleotide triphosphate hydrolases"/>
    <property type="match status" value="1"/>
</dbReference>
<dbReference type="SUPFAM" id="SSF52540">
    <property type="entry name" value="P-loop containing nucleoside triphosphate hydrolases"/>
    <property type="match status" value="1"/>
</dbReference>
<accession>Q3JDA9</accession>
<proteinExistence type="inferred from homology"/>
<dbReference type="GO" id="GO:0005524">
    <property type="term" value="F:ATP binding"/>
    <property type="evidence" value="ECO:0007669"/>
    <property type="project" value="UniProtKB-KW"/>
</dbReference>
<name>Q3JDA9_NITOC</name>
<dbReference type="EC" id="3.6.4.6" evidence="4"/>
<dbReference type="InParanoid" id="Q3JDA9"/>
<comment type="similarity">
    <text evidence="1">Belongs to the AAA ATPase family.</text>
</comment>
<keyword evidence="1" id="KW-0547">Nucleotide-binding</keyword>
<dbReference type="KEGG" id="noc:Noc_0668"/>
<evidence type="ECO:0000313" key="4">
    <source>
        <dbReference type="EMBL" id="ABA57187.1"/>
    </source>
</evidence>